<evidence type="ECO:0000256" key="1">
    <source>
        <dbReference type="SAM" id="MobiDB-lite"/>
    </source>
</evidence>
<dbReference type="Proteomes" id="UP001342826">
    <property type="component" value="Unassembled WGS sequence"/>
</dbReference>
<keyword evidence="2" id="KW-1133">Transmembrane helix</keyword>
<evidence type="ECO:0000256" key="2">
    <source>
        <dbReference type="SAM" id="Phobius"/>
    </source>
</evidence>
<gene>
    <name evidence="5" type="ORF">P9271_10545</name>
</gene>
<protein>
    <submittedName>
        <fullName evidence="5">DUF4349 domain-containing protein</fullName>
    </submittedName>
</protein>
<dbReference type="PROSITE" id="PS51257">
    <property type="entry name" value="PROKAR_LIPOPROTEIN"/>
    <property type="match status" value="1"/>
</dbReference>
<feature type="chain" id="PRO_5046630390" evidence="3">
    <location>
        <begin position="22"/>
        <end position="286"/>
    </location>
</feature>
<sequence length="286" mass="32388">MKKTIFLLFCIVVIMSGCTNTTEESKIATENENITVTDNQQEKEIKSEDSADSEEESSVGRKVIYNAQLTVQVENYEHTVKEIQTEAVKKKGYILNSNTYRNGEEGQLQGTMTIRIPTNAFHPFIEALESGSIKVIDRTISGQDVTEEFVDLESRLKSKQVVEKRLLDFMEKAEKTEDLLKISTDLATVQEEIEQIKGRMNYLQNQADLATVTIEIAEKSVNVPDLQSKDLNTWEKTKKQFIGSLNFILSAGSGLIVFFIGNMPVFLIIGLIIFIVFAIRKRMKKE</sequence>
<reference evidence="5 6" key="1">
    <citation type="submission" date="2023-03" db="EMBL/GenBank/DDBJ databases">
        <title>Bacillus Genome Sequencing.</title>
        <authorList>
            <person name="Dunlap C."/>
        </authorList>
    </citation>
    <scope>NUCLEOTIDE SEQUENCE [LARGE SCALE GENOMIC DNA]</scope>
    <source>
        <strain evidence="5 6">NRS-1717</strain>
    </source>
</reference>
<feature type="domain" description="DUF4349" evidence="4">
    <location>
        <begin position="61"/>
        <end position="276"/>
    </location>
</feature>
<accession>A0ABU6NY09</accession>
<dbReference type="InterPro" id="IPR025645">
    <property type="entry name" value="DUF4349"/>
</dbReference>
<feature type="region of interest" description="Disordered" evidence="1">
    <location>
        <begin position="35"/>
        <end position="59"/>
    </location>
</feature>
<evidence type="ECO:0000313" key="6">
    <source>
        <dbReference type="Proteomes" id="UP001342826"/>
    </source>
</evidence>
<comment type="caution">
    <text evidence="5">The sequence shown here is derived from an EMBL/GenBank/DDBJ whole genome shotgun (WGS) entry which is preliminary data.</text>
</comment>
<proteinExistence type="predicted"/>
<keyword evidence="6" id="KW-1185">Reference proteome</keyword>
<keyword evidence="3" id="KW-0732">Signal</keyword>
<organism evidence="5 6">
    <name type="scientific">Metabacillus fastidiosus</name>
    <dbReference type="NCBI Taxonomy" id="1458"/>
    <lineage>
        <taxon>Bacteria</taxon>
        <taxon>Bacillati</taxon>
        <taxon>Bacillota</taxon>
        <taxon>Bacilli</taxon>
        <taxon>Bacillales</taxon>
        <taxon>Bacillaceae</taxon>
        <taxon>Metabacillus</taxon>
    </lineage>
</organism>
<dbReference type="EMBL" id="JARTFS010000006">
    <property type="protein sequence ID" value="MED4401755.1"/>
    <property type="molecule type" value="Genomic_DNA"/>
</dbReference>
<dbReference type="GeneID" id="301143314"/>
<evidence type="ECO:0000313" key="5">
    <source>
        <dbReference type="EMBL" id="MED4401755.1"/>
    </source>
</evidence>
<dbReference type="Pfam" id="PF14257">
    <property type="entry name" value="DUF4349"/>
    <property type="match status" value="1"/>
</dbReference>
<feature type="compositionally biased region" description="Basic and acidic residues" evidence="1">
    <location>
        <begin position="40"/>
        <end position="49"/>
    </location>
</feature>
<dbReference type="RefSeq" id="WP_169800528.1">
    <property type="nucleotide sequence ID" value="NZ_JARTFQ010000006.1"/>
</dbReference>
<feature type="transmembrane region" description="Helical" evidence="2">
    <location>
        <begin position="255"/>
        <end position="279"/>
    </location>
</feature>
<keyword evidence="2" id="KW-0812">Transmembrane</keyword>
<feature type="signal peptide" evidence="3">
    <location>
        <begin position="1"/>
        <end position="21"/>
    </location>
</feature>
<evidence type="ECO:0000259" key="4">
    <source>
        <dbReference type="Pfam" id="PF14257"/>
    </source>
</evidence>
<keyword evidence="2" id="KW-0472">Membrane</keyword>
<evidence type="ECO:0000256" key="3">
    <source>
        <dbReference type="SAM" id="SignalP"/>
    </source>
</evidence>
<name>A0ABU6NY09_9BACI</name>